<reference evidence="6" key="1">
    <citation type="submission" date="2015-11" db="EMBL/GenBank/DDBJ databases">
        <authorList>
            <person name="Kumar R."/>
            <person name="Singh D."/>
            <person name="Swarnkar M.K."/>
            <person name="Singh A.K."/>
            <person name="Kumar S."/>
        </authorList>
    </citation>
    <scope>NUCLEOTIDE SEQUENCE [LARGE SCALE GENOMIC DNA]</scope>
    <source>
        <strain evidence="6">ERGS4:06</strain>
    </source>
</reference>
<dbReference type="PRINTS" id="PR00469">
    <property type="entry name" value="PNDRDTASEII"/>
</dbReference>
<comment type="catalytic activity">
    <reaction evidence="3">
        <text>[thioredoxin]-dithiol + NADP(+) = [thioredoxin]-disulfide + NADPH + H(+)</text>
        <dbReference type="Rhea" id="RHEA:20345"/>
        <dbReference type="Rhea" id="RHEA-COMP:10698"/>
        <dbReference type="Rhea" id="RHEA-COMP:10700"/>
        <dbReference type="ChEBI" id="CHEBI:15378"/>
        <dbReference type="ChEBI" id="CHEBI:29950"/>
        <dbReference type="ChEBI" id="CHEBI:50058"/>
        <dbReference type="ChEBI" id="CHEBI:57783"/>
        <dbReference type="ChEBI" id="CHEBI:58349"/>
        <dbReference type="EC" id="1.8.1.9"/>
    </reaction>
</comment>
<evidence type="ECO:0000313" key="6">
    <source>
        <dbReference type="Proteomes" id="UP000059574"/>
    </source>
</evidence>
<dbReference type="GO" id="GO:0004791">
    <property type="term" value="F:thioredoxin-disulfide reductase (NADPH) activity"/>
    <property type="evidence" value="ECO:0007669"/>
    <property type="project" value="UniProtKB-EC"/>
</dbReference>
<dbReference type="EMBL" id="CP013200">
    <property type="protein sequence ID" value="ALO67915.1"/>
    <property type="molecule type" value="Genomic_DNA"/>
</dbReference>
<proteinExistence type="predicted"/>
<organism evidence="5 6">
    <name type="scientific">Arthrobacter alpinus</name>
    <dbReference type="NCBI Taxonomy" id="656366"/>
    <lineage>
        <taxon>Bacteria</taxon>
        <taxon>Bacillati</taxon>
        <taxon>Actinomycetota</taxon>
        <taxon>Actinomycetes</taxon>
        <taxon>Micrococcales</taxon>
        <taxon>Micrococcaceae</taxon>
        <taxon>Arthrobacter</taxon>
    </lineage>
</organism>
<sequence length="306" mass="32418">MQDVIIIGGGAAGLSAALQLGRSRRTVTVIDAGHPRNETAAGVHGFLTRDGVSPLELIRLGRADLEPYDVRVVEGTVVDAAKVDDGFHITLEDGSTLNAKRILVTTGVVDKLPEIPGLAERWGKDLAHCPYCHGWEIRDQTIGVIGSGTLAVHQALLFRQWSPNITLFLHSAPEPTAVERQQLAARGIRIVEGTVARIHSEDDAVTSVELADGTIHPVQALTAQSRVIAQAPFLPMLGLVPVVSEFSELVESDENGATAVPGVWVAGNVTDMRITVPAAALAGSFAGMTINMDMMAEELDQAVAAH</sequence>
<dbReference type="Pfam" id="PF07992">
    <property type="entry name" value="Pyr_redox_2"/>
    <property type="match status" value="1"/>
</dbReference>
<dbReference type="PANTHER" id="PTHR48105">
    <property type="entry name" value="THIOREDOXIN REDUCTASE 1-RELATED-RELATED"/>
    <property type="match status" value="1"/>
</dbReference>
<dbReference type="OrthoDB" id="9786503at2"/>
<evidence type="ECO:0000313" key="5">
    <source>
        <dbReference type="EMBL" id="ALO67915.1"/>
    </source>
</evidence>
<dbReference type="AlphaFoldDB" id="A0A0S2M357"/>
<keyword evidence="1" id="KW-0285">Flavoprotein</keyword>
<dbReference type="Gene3D" id="3.50.50.60">
    <property type="entry name" value="FAD/NAD(P)-binding domain"/>
    <property type="match status" value="2"/>
</dbReference>
<protein>
    <submittedName>
        <fullName evidence="5">Thioredoxin reductase</fullName>
    </submittedName>
</protein>
<evidence type="ECO:0000256" key="1">
    <source>
        <dbReference type="ARBA" id="ARBA00022630"/>
    </source>
</evidence>
<feature type="domain" description="FAD/NAD(P)-binding" evidence="4">
    <location>
        <begin position="3"/>
        <end position="275"/>
    </location>
</feature>
<dbReference type="InterPro" id="IPR023753">
    <property type="entry name" value="FAD/NAD-binding_dom"/>
</dbReference>
<gene>
    <name evidence="5" type="ORF">AS189_17295</name>
</gene>
<keyword evidence="2" id="KW-0560">Oxidoreductase</keyword>
<dbReference type="Proteomes" id="UP000059574">
    <property type="component" value="Chromosome"/>
</dbReference>
<evidence type="ECO:0000256" key="3">
    <source>
        <dbReference type="ARBA" id="ARBA00048132"/>
    </source>
</evidence>
<dbReference type="PRINTS" id="PR00368">
    <property type="entry name" value="FADPNR"/>
</dbReference>
<name>A0A0S2M357_9MICC</name>
<dbReference type="InterPro" id="IPR036188">
    <property type="entry name" value="FAD/NAD-bd_sf"/>
</dbReference>
<evidence type="ECO:0000259" key="4">
    <source>
        <dbReference type="Pfam" id="PF07992"/>
    </source>
</evidence>
<dbReference type="InterPro" id="IPR050097">
    <property type="entry name" value="Ferredoxin-NADP_redctase_2"/>
</dbReference>
<dbReference type="RefSeq" id="WP_062291713.1">
    <property type="nucleotide sequence ID" value="NZ_CP013200.1"/>
</dbReference>
<evidence type="ECO:0000256" key="2">
    <source>
        <dbReference type="ARBA" id="ARBA00023002"/>
    </source>
</evidence>
<accession>A0A0S2M357</accession>
<dbReference type="SUPFAM" id="SSF51905">
    <property type="entry name" value="FAD/NAD(P)-binding domain"/>
    <property type="match status" value="1"/>
</dbReference>
<reference evidence="5 6" key="2">
    <citation type="journal article" date="2016" name="J. Biotechnol.">
        <title>Complete genome sequence of Arthrobacter alpinus ERGS4:06, a yellow pigmented bacterium tolerant to cold and radiations isolated from Sikkim Himalaya.</title>
        <authorList>
            <person name="Kumar R."/>
            <person name="Singh D."/>
            <person name="Swarnkar M.K."/>
            <person name="Singh A.K."/>
            <person name="Kumar S."/>
        </authorList>
    </citation>
    <scope>NUCLEOTIDE SEQUENCE [LARGE SCALE GENOMIC DNA]</scope>
    <source>
        <strain evidence="5 6">ERGS4:06</strain>
    </source>
</reference>